<dbReference type="GO" id="GO:0016874">
    <property type="term" value="F:ligase activity"/>
    <property type="evidence" value="ECO:0007669"/>
    <property type="project" value="UniProtKB-KW"/>
</dbReference>
<gene>
    <name evidence="7" type="ORF">DES35_103156</name>
</gene>
<name>A0A369A767_9FLAO</name>
<feature type="transmembrane region" description="Helical" evidence="5">
    <location>
        <begin position="6"/>
        <end position="25"/>
    </location>
</feature>
<keyword evidence="4 5" id="KW-0472">Membrane</keyword>
<dbReference type="InterPro" id="IPR007016">
    <property type="entry name" value="O-antigen_ligase-rel_domated"/>
</dbReference>
<evidence type="ECO:0000259" key="6">
    <source>
        <dbReference type="Pfam" id="PF04932"/>
    </source>
</evidence>
<feature type="domain" description="O-antigen ligase-related" evidence="6">
    <location>
        <begin position="178"/>
        <end position="335"/>
    </location>
</feature>
<evidence type="ECO:0000256" key="2">
    <source>
        <dbReference type="ARBA" id="ARBA00022692"/>
    </source>
</evidence>
<feature type="transmembrane region" description="Helical" evidence="5">
    <location>
        <begin position="32"/>
        <end position="53"/>
    </location>
</feature>
<comment type="caution">
    <text evidence="7">The sequence shown here is derived from an EMBL/GenBank/DDBJ whole genome shotgun (WGS) entry which is preliminary data.</text>
</comment>
<keyword evidence="7" id="KW-0436">Ligase</keyword>
<keyword evidence="8" id="KW-1185">Reference proteome</keyword>
<feature type="transmembrane region" description="Helical" evidence="5">
    <location>
        <begin position="320"/>
        <end position="340"/>
    </location>
</feature>
<evidence type="ECO:0000313" key="7">
    <source>
        <dbReference type="EMBL" id="RCX03274.1"/>
    </source>
</evidence>
<dbReference type="PANTHER" id="PTHR37422:SF13">
    <property type="entry name" value="LIPOPOLYSACCHARIDE BIOSYNTHESIS PROTEIN PA4999-RELATED"/>
    <property type="match status" value="1"/>
</dbReference>
<feature type="transmembrane region" description="Helical" evidence="5">
    <location>
        <begin position="65"/>
        <end position="84"/>
    </location>
</feature>
<organism evidence="7 8">
    <name type="scientific">Schleiferia thermophila</name>
    <dbReference type="NCBI Taxonomy" id="884107"/>
    <lineage>
        <taxon>Bacteria</taxon>
        <taxon>Pseudomonadati</taxon>
        <taxon>Bacteroidota</taxon>
        <taxon>Flavobacteriia</taxon>
        <taxon>Flavobacteriales</taxon>
        <taxon>Schleiferiaceae</taxon>
        <taxon>Schleiferia</taxon>
    </lineage>
</organism>
<evidence type="ECO:0000313" key="8">
    <source>
        <dbReference type="Proteomes" id="UP000253517"/>
    </source>
</evidence>
<feature type="transmembrane region" description="Helical" evidence="5">
    <location>
        <begin position="173"/>
        <end position="188"/>
    </location>
</feature>
<feature type="transmembrane region" description="Helical" evidence="5">
    <location>
        <begin position="217"/>
        <end position="236"/>
    </location>
</feature>
<protein>
    <submittedName>
        <fullName evidence="7">O-antigen ligase</fullName>
    </submittedName>
</protein>
<feature type="transmembrane region" description="Helical" evidence="5">
    <location>
        <begin position="96"/>
        <end position="115"/>
    </location>
</feature>
<keyword evidence="2 5" id="KW-0812">Transmembrane</keyword>
<dbReference type="Pfam" id="PF04932">
    <property type="entry name" value="Wzy_C"/>
    <property type="match status" value="1"/>
</dbReference>
<dbReference type="Proteomes" id="UP000253517">
    <property type="component" value="Unassembled WGS sequence"/>
</dbReference>
<evidence type="ECO:0000256" key="4">
    <source>
        <dbReference type="ARBA" id="ARBA00023136"/>
    </source>
</evidence>
<dbReference type="InterPro" id="IPR051533">
    <property type="entry name" value="WaaL-like"/>
</dbReference>
<reference evidence="7 8" key="1">
    <citation type="submission" date="2018-07" db="EMBL/GenBank/DDBJ databases">
        <title>Genomic Encyclopedia of Type Strains, Phase IV (KMG-IV): sequencing the most valuable type-strain genomes for metagenomic binning, comparative biology and taxonomic classification.</title>
        <authorList>
            <person name="Goeker M."/>
        </authorList>
    </citation>
    <scope>NUCLEOTIDE SEQUENCE [LARGE SCALE GENOMIC DNA]</scope>
    <source>
        <strain evidence="7 8">DSM 21410</strain>
    </source>
</reference>
<proteinExistence type="predicted"/>
<keyword evidence="3 5" id="KW-1133">Transmembrane helix</keyword>
<dbReference type="PANTHER" id="PTHR37422">
    <property type="entry name" value="TEICHURONIC ACID BIOSYNTHESIS PROTEIN TUAE"/>
    <property type="match status" value="1"/>
</dbReference>
<sequence length="409" mass="46317">MVLPENTTGTVLFLFLVVTVYLLIIRQLKLRWTSYIGWSVLLYGVYVGSIFYSEHKDEGLIRLSIKFPLMLLPALIAVYTGALVNEQRGKVLKGLTRLLALVLPYLLAVAVYRSLRSGTIYYTYPGSGEVISTYFTYAGLSEWVIHPAYLALWTGTGLVISVFYNIRQPADRWQWVTSAALLVLMVLLQSRMNLLALLVVLLAMAVVLMIKLLSLRVALVLTASVILGTGIILYHLPSKWLGRFADLTSLEYNIEAETFHEGFNGFTIRLAEWKCAWQEIRKRPLLGSGVGDSRYHLEESYRRNNFRYGYREKFNAHNQFIETTLATGILGLTALIGFFANVVYRAALLRRWHVAAACGYVVLCFLSESYLERQWGVVFTGMMVPLMLETEIALPNEKSSLKDQYGKTT</sequence>
<feature type="transmembrane region" description="Helical" evidence="5">
    <location>
        <begin position="143"/>
        <end position="166"/>
    </location>
</feature>
<evidence type="ECO:0000256" key="3">
    <source>
        <dbReference type="ARBA" id="ARBA00022989"/>
    </source>
</evidence>
<accession>A0A369A767</accession>
<dbReference type="GO" id="GO:0016020">
    <property type="term" value="C:membrane"/>
    <property type="evidence" value="ECO:0007669"/>
    <property type="project" value="UniProtKB-SubCell"/>
</dbReference>
<dbReference type="EMBL" id="QPJS01000003">
    <property type="protein sequence ID" value="RCX03274.1"/>
    <property type="molecule type" value="Genomic_DNA"/>
</dbReference>
<evidence type="ECO:0000256" key="1">
    <source>
        <dbReference type="ARBA" id="ARBA00004141"/>
    </source>
</evidence>
<feature type="transmembrane region" description="Helical" evidence="5">
    <location>
        <begin position="194"/>
        <end position="210"/>
    </location>
</feature>
<evidence type="ECO:0000256" key="5">
    <source>
        <dbReference type="SAM" id="Phobius"/>
    </source>
</evidence>
<dbReference type="AlphaFoldDB" id="A0A369A767"/>
<comment type="subcellular location">
    <subcellularLocation>
        <location evidence="1">Membrane</location>
        <topology evidence="1">Multi-pass membrane protein</topology>
    </subcellularLocation>
</comment>